<dbReference type="InterPro" id="IPR014721">
    <property type="entry name" value="Ribsml_uS5_D2-typ_fold_subgr"/>
</dbReference>
<keyword evidence="3 6" id="KW-0547">Nucleotide-binding</keyword>
<keyword evidence="2 6" id="KW-0808">Transferase</keyword>
<dbReference type="GO" id="GO:0050515">
    <property type="term" value="F:4-(cytidine 5'-diphospho)-2-C-methyl-D-erythritol kinase activity"/>
    <property type="evidence" value="ECO:0007669"/>
    <property type="project" value="UniProtKB-UniRule"/>
</dbReference>
<evidence type="ECO:0000313" key="8">
    <source>
        <dbReference type="EMBL" id="AQQ10000.1"/>
    </source>
</evidence>
<evidence type="ECO:0000256" key="1">
    <source>
        <dbReference type="ARBA" id="ARBA00017473"/>
    </source>
</evidence>
<dbReference type="SUPFAM" id="SSF55060">
    <property type="entry name" value="GHMP Kinase, C-terminal domain"/>
    <property type="match status" value="1"/>
</dbReference>
<dbReference type="GO" id="GO:0005524">
    <property type="term" value="F:ATP binding"/>
    <property type="evidence" value="ECO:0007669"/>
    <property type="project" value="UniProtKB-UniRule"/>
</dbReference>
<evidence type="ECO:0000259" key="7">
    <source>
        <dbReference type="Pfam" id="PF00288"/>
    </source>
</evidence>
<evidence type="ECO:0000256" key="5">
    <source>
        <dbReference type="ARBA" id="ARBA00022840"/>
    </source>
</evidence>
<dbReference type="PIRSF" id="PIRSF010376">
    <property type="entry name" value="IspE"/>
    <property type="match status" value="1"/>
</dbReference>
<evidence type="ECO:0000313" key="9">
    <source>
        <dbReference type="Proteomes" id="UP000188273"/>
    </source>
</evidence>
<gene>
    <name evidence="6 8" type="primary">ispE</name>
    <name evidence="8" type="ORF">L21SP3_01822</name>
</gene>
<comment type="caution">
    <text evidence="6">Lacks conserved residue(s) required for the propagation of feature annotation.</text>
</comment>
<proteinExistence type="inferred from homology"/>
<dbReference type="EMBL" id="CP019633">
    <property type="protein sequence ID" value="AQQ10000.1"/>
    <property type="molecule type" value="Genomic_DNA"/>
</dbReference>
<evidence type="ECO:0000256" key="4">
    <source>
        <dbReference type="ARBA" id="ARBA00022777"/>
    </source>
</evidence>
<dbReference type="InterPro" id="IPR006204">
    <property type="entry name" value="GHMP_kinase_N_dom"/>
</dbReference>
<evidence type="ECO:0000256" key="2">
    <source>
        <dbReference type="ARBA" id="ARBA00022679"/>
    </source>
</evidence>
<dbReference type="NCBIfam" id="TIGR00154">
    <property type="entry name" value="ispE"/>
    <property type="match status" value="1"/>
</dbReference>
<dbReference type="InterPro" id="IPR036554">
    <property type="entry name" value="GHMP_kinase_C_sf"/>
</dbReference>
<dbReference type="Gene3D" id="3.30.230.10">
    <property type="match status" value="1"/>
</dbReference>
<evidence type="ECO:0000256" key="6">
    <source>
        <dbReference type="HAMAP-Rule" id="MF_00061"/>
    </source>
</evidence>
<dbReference type="UniPathway" id="UPA00056">
    <property type="reaction ID" value="UER00094"/>
</dbReference>
<name>A0A1Q2HRH5_9BACT</name>
<dbReference type="InterPro" id="IPR004424">
    <property type="entry name" value="IspE"/>
</dbReference>
<reference evidence="9" key="1">
    <citation type="submission" date="2017-02" db="EMBL/GenBank/DDBJ databases">
        <title>Comparative genomics and description of representatives of a novel lineage of planctomycetes thriving in anoxic sediments.</title>
        <authorList>
            <person name="Spring S."/>
            <person name="Bunk B."/>
            <person name="Sproer C."/>
            <person name="Klenk H.-P."/>
        </authorList>
    </citation>
    <scope>NUCLEOTIDE SEQUENCE [LARGE SCALE GENOMIC DNA]</scope>
    <source>
        <strain evidence="9">L21-RPul-D3</strain>
    </source>
</reference>
<dbReference type="EC" id="2.7.1.148" evidence="6"/>
<accession>A0A1Q2HRH5</accession>
<dbReference type="KEGG" id="pbu:L21SP3_01822"/>
<keyword evidence="5 6" id="KW-0067">ATP-binding</keyword>
<dbReference type="STRING" id="1940790.L21SP3_01822"/>
<dbReference type="GO" id="GO:0019288">
    <property type="term" value="P:isopentenyl diphosphate biosynthetic process, methylerythritol 4-phosphate pathway"/>
    <property type="evidence" value="ECO:0007669"/>
    <property type="project" value="UniProtKB-UniRule"/>
</dbReference>
<comment type="catalytic activity">
    <reaction evidence="6">
        <text>4-CDP-2-C-methyl-D-erythritol + ATP = 4-CDP-2-C-methyl-D-erythritol 2-phosphate + ADP + H(+)</text>
        <dbReference type="Rhea" id="RHEA:18437"/>
        <dbReference type="ChEBI" id="CHEBI:15378"/>
        <dbReference type="ChEBI" id="CHEBI:30616"/>
        <dbReference type="ChEBI" id="CHEBI:57823"/>
        <dbReference type="ChEBI" id="CHEBI:57919"/>
        <dbReference type="ChEBI" id="CHEBI:456216"/>
        <dbReference type="EC" id="2.7.1.148"/>
    </reaction>
</comment>
<dbReference type="AlphaFoldDB" id="A0A1Q2HRH5"/>
<dbReference type="PANTHER" id="PTHR43527:SF2">
    <property type="entry name" value="4-DIPHOSPHOCYTIDYL-2-C-METHYL-D-ERYTHRITOL KINASE, CHLOROPLASTIC"/>
    <property type="match status" value="1"/>
</dbReference>
<evidence type="ECO:0000256" key="3">
    <source>
        <dbReference type="ARBA" id="ARBA00022741"/>
    </source>
</evidence>
<keyword evidence="9" id="KW-1185">Reference proteome</keyword>
<dbReference type="HAMAP" id="MF_00061">
    <property type="entry name" value="IspE"/>
    <property type="match status" value="1"/>
</dbReference>
<dbReference type="InterPro" id="IPR020568">
    <property type="entry name" value="Ribosomal_Su5_D2-typ_SF"/>
</dbReference>
<dbReference type="PANTHER" id="PTHR43527">
    <property type="entry name" value="4-DIPHOSPHOCYTIDYL-2-C-METHYL-D-ERYTHRITOL KINASE, CHLOROPLASTIC"/>
    <property type="match status" value="1"/>
</dbReference>
<comment type="function">
    <text evidence="6">Catalyzes the phosphorylation of the position 2 hydroxy group of 4-diphosphocytidyl-2C-methyl-D-erythritol.</text>
</comment>
<comment type="pathway">
    <text evidence="6">Isoprenoid biosynthesis; isopentenyl diphosphate biosynthesis via DXP pathway; isopentenyl diphosphate from 1-deoxy-D-xylulose 5-phosphate: step 3/6.</text>
</comment>
<dbReference type="Pfam" id="PF00288">
    <property type="entry name" value="GHMP_kinases_N"/>
    <property type="match status" value="1"/>
</dbReference>
<protein>
    <recommendedName>
        <fullName evidence="1 6">4-diphosphocytidyl-2-C-methyl-D-erythritol kinase</fullName>
        <shortName evidence="6">CMK</shortName>
        <ecNumber evidence="6">2.7.1.148</ecNumber>
    </recommendedName>
    <alternativeName>
        <fullName evidence="6">4-(cytidine-5'-diphospho)-2-C-methyl-D-erythritol kinase</fullName>
    </alternativeName>
</protein>
<dbReference type="SUPFAM" id="SSF54211">
    <property type="entry name" value="Ribosomal protein S5 domain 2-like"/>
    <property type="match status" value="1"/>
</dbReference>
<comment type="similarity">
    <text evidence="6">Belongs to the GHMP kinase family. IspE subfamily.</text>
</comment>
<keyword evidence="6" id="KW-0414">Isoprene biosynthesis</keyword>
<dbReference type="Proteomes" id="UP000188273">
    <property type="component" value="Chromosome"/>
</dbReference>
<feature type="domain" description="GHMP kinase N-terminal" evidence="7">
    <location>
        <begin position="81"/>
        <end position="157"/>
    </location>
</feature>
<keyword evidence="4 6" id="KW-0418">Kinase</keyword>
<dbReference type="GO" id="GO:0016114">
    <property type="term" value="P:terpenoid biosynthetic process"/>
    <property type="evidence" value="ECO:0007669"/>
    <property type="project" value="UniProtKB-UniRule"/>
</dbReference>
<dbReference type="Gene3D" id="3.30.70.890">
    <property type="entry name" value="GHMP kinase, C-terminal domain"/>
    <property type="match status" value="1"/>
</dbReference>
<feature type="active site" evidence="6">
    <location>
        <position position="152"/>
    </location>
</feature>
<sequence length="304" mass="33622">MEPMPHKEKYEYQGSCLVVNAPAKLNLFLLIAGKRSDGFHEIDTLMTKVSWYDSLRLEEGSSPGIELECRGRFWAPEDESNLVLKAGKLIFSELGLSEPNLKITLTKNIPAGTGLGSASSDCAAAIDGIDSFFSLNLSSEFKHSAACKLGSDIPFFLQASPAARCTGRGEKVQAVDLPLSDIVFQIFVPDFTCSTAKVYSKYKHSEKEYEEKLSEVNYALKQGYAEKICRLGINMLERACFKAFPEAEEFAEMQNNGEKLALSGSGSAFYRFFTINKLENYKKNAKIKNYSALGGSRLVSSNSW</sequence>
<feature type="active site" evidence="6">
    <location>
        <position position="24"/>
    </location>
</feature>
<organism evidence="8 9">
    <name type="scientific">Sedimentisphaera cyanobacteriorum</name>
    <dbReference type="NCBI Taxonomy" id="1940790"/>
    <lineage>
        <taxon>Bacteria</taxon>
        <taxon>Pseudomonadati</taxon>
        <taxon>Planctomycetota</taxon>
        <taxon>Phycisphaerae</taxon>
        <taxon>Sedimentisphaerales</taxon>
        <taxon>Sedimentisphaeraceae</taxon>
        <taxon>Sedimentisphaera</taxon>
    </lineage>
</organism>